<dbReference type="Pfam" id="PF07730">
    <property type="entry name" value="HisKA_3"/>
    <property type="match status" value="1"/>
</dbReference>
<keyword evidence="9" id="KW-0472">Membrane</keyword>
<evidence type="ECO:0000256" key="5">
    <source>
        <dbReference type="ARBA" id="ARBA00022741"/>
    </source>
</evidence>
<keyword evidence="3" id="KW-0597">Phosphoprotein</keyword>
<evidence type="ECO:0000259" key="10">
    <source>
        <dbReference type="Pfam" id="PF02518"/>
    </source>
</evidence>
<feature type="domain" description="Signal transduction histidine kinase subgroup 3 dimerisation and phosphoacceptor" evidence="11">
    <location>
        <begin position="186"/>
        <end position="251"/>
    </location>
</feature>
<protein>
    <recommendedName>
        <fullName evidence="2">histidine kinase</fullName>
        <ecNumber evidence="2">2.7.13.3</ecNumber>
    </recommendedName>
</protein>
<dbReference type="InterPro" id="IPR003594">
    <property type="entry name" value="HATPase_dom"/>
</dbReference>
<dbReference type="Gene3D" id="1.20.5.1930">
    <property type="match status" value="1"/>
</dbReference>
<dbReference type="Proteomes" id="UP001614394">
    <property type="component" value="Unassembled WGS sequence"/>
</dbReference>
<evidence type="ECO:0000256" key="6">
    <source>
        <dbReference type="ARBA" id="ARBA00022777"/>
    </source>
</evidence>
<keyword evidence="9" id="KW-1133">Transmembrane helix</keyword>
<dbReference type="RefSeq" id="WP_399644968.1">
    <property type="nucleotide sequence ID" value="NZ_JBITYG010000002.1"/>
</dbReference>
<evidence type="ECO:0000256" key="4">
    <source>
        <dbReference type="ARBA" id="ARBA00022679"/>
    </source>
</evidence>
<dbReference type="Gene3D" id="3.30.565.10">
    <property type="entry name" value="Histidine kinase-like ATPase, C-terminal domain"/>
    <property type="match status" value="1"/>
</dbReference>
<organism evidence="12 13">
    <name type="scientific">Streptomyces fildesensis</name>
    <dbReference type="NCBI Taxonomy" id="375757"/>
    <lineage>
        <taxon>Bacteria</taxon>
        <taxon>Bacillati</taxon>
        <taxon>Actinomycetota</taxon>
        <taxon>Actinomycetes</taxon>
        <taxon>Kitasatosporales</taxon>
        <taxon>Streptomycetaceae</taxon>
        <taxon>Streptomyces</taxon>
    </lineage>
</organism>
<dbReference type="GO" id="GO:0016301">
    <property type="term" value="F:kinase activity"/>
    <property type="evidence" value="ECO:0007669"/>
    <property type="project" value="UniProtKB-KW"/>
</dbReference>
<keyword evidence="13" id="KW-1185">Reference proteome</keyword>
<evidence type="ECO:0000259" key="11">
    <source>
        <dbReference type="Pfam" id="PF07730"/>
    </source>
</evidence>
<gene>
    <name evidence="12" type="ORF">ACIGXA_06210</name>
</gene>
<evidence type="ECO:0000256" key="2">
    <source>
        <dbReference type="ARBA" id="ARBA00012438"/>
    </source>
</evidence>
<dbReference type="InterPro" id="IPR011712">
    <property type="entry name" value="Sig_transdc_His_kin_sub3_dim/P"/>
</dbReference>
<dbReference type="InterPro" id="IPR050482">
    <property type="entry name" value="Sensor_HK_TwoCompSys"/>
</dbReference>
<evidence type="ECO:0000256" key="8">
    <source>
        <dbReference type="ARBA" id="ARBA00023012"/>
    </source>
</evidence>
<proteinExistence type="predicted"/>
<evidence type="ECO:0000256" key="9">
    <source>
        <dbReference type="SAM" id="Phobius"/>
    </source>
</evidence>
<feature type="transmembrane region" description="Helical" evidence="9">
    <location>
        <begin position="93"/>
        <end position="110"/>
    </location>
</feature>
<keyword evidence="6 12" id="KW-0418">Kinase</keyword>
<dbReference type="PANTHER" id="PTHR24421">
    <property type="entry name" value="NITRATE/NITRITE SENSOR PROTEIN NARX-RELATED"/>
    <property type="match status" value="1"/>
</dbReference>
<evidence type="ECO:0000256" key="1">
    <source>
        <dbReference type="ARBA" id="ARBA00000085"/>
    </source>
</evidence>
<reference evidence="12 13" key="1">
    <citation type="submission" date="2024-10" db="EMBL/GenBank/DDBJ databases">
        <title>The Natural Products Discovery Center: Release of the First 8490 Sequenced Strains for Exploring Actinobacteria Biosynthetic Diversity.</title>
        <authorList>
            <person name="Kalkreuter E."/>
            <person name="Kautsar S.A."/>
            <person name="Yang D."/>
            <person name="Bader C.D."/>
            <person name="Teijaro C.N."/>
            <person name="Fluegel L."/>
            <person name="Davis C.M."/>
            <person name="Simpson J.R."/>
            <person name="Lauterbach L."/>
            <person name="Steele A.D."/>
            <person name="Gui C."/>
            <person name="Meng S."/>
            <person name="Li G."/>
            <person name="Viehrig K."/>
            <person name="Ye F."/>
            <person name="Su P."/>
            <person name="Kiefer A.F."/>
            <person name="Nichols A."/>
            <person name="Cepeda A.J."/>
            <person name="Yan W."/>
            <person name="Fan B."/>
            <person name="Jiang Y."/>
            <person name="Adhikari A."/>
            <person name="Zheng C.-J."/>
            <person name="Schuster L."/>
            <person name="Cowan T.M."/>
            <person name="Smanski M.J."/>
            <person name="Chevrette M.G."/>
            <person name="De Carvalho L.P.S."/>
            <person name="Shen B."/>
        </authorList>
    </citation>
    <scope>NUCLEOTIDE SEQUENCE [LARGE SCALE GENOMIC DNA]</scope>
    <source>
        <strain evidence="12 13">NPDC053399</strain>
    </source>
</reference>
<dbReference type="PANTHER" id="PTHR24421:SF10">
    <property type="entry name" value="NITRATE_NITRITE SENSOR PROTEIN NARQ"/>
    <property type="match status" value="1"/>
</dbReference>
<dbReference type="SUPFAM" id="SSF55874">
    <property type="entry name" value="ATPase domain of HSP90 chaperone/DNA topoisomerase II/histidine kinase"/>
    <property type="match status" value="1"/>
</dbReference>
<evidence type="ECO:0000313" key="12">
    <source>
        <dbReference type="EMBL" id="MFI9100098.1"/>
    </source>
</evidence>
<dbReference type="Pfam" id="PF02518">
    <property type="entry name" value="HATPase_c"/>
    <property type="match status" value="1"/>
</dbReference>
<evidence type="ECO:0000256" key="7">
    <source>
        <dbReference type="ARBA" id="ARBA00022840"/>
    </source>
</evidence>
<comment type="caution">
    <text evidence="12">The sequence shown here is derived from an EMBL/GenBank/DDBJ whole genome shotgun (WGS) entry which is preliminary data.</text>
</comment>
<sequence>MTVTHRPPLLKRLPMGVWVGAFWSTIILVRSFQRPDEFRHLTELDGNMEGGPLLIVAVVTTFGALLLFRAPLASLGLALAGVVVALGSRVVETPIVVFLLADGVVGYIAATRSRRISILAVMLPVVLVTAFTVTRLIRQGDAGIAAEAAVASTAVIAWLIGNTIHQSRAHTETLRSRATQQAVTAERLRIARELHDMVAHSIGIIAIQAGVASRVMDTQPEETRKALDAIEATSRETLSGLRRTLRALRRSDAGSAPLDPAPGLADVEQLVAKTEEAGVRVDVRWRGDRRPVPADIDLSAFRIIQEAVTNVVRHSGTRDCSVSVDYRDDELSIEVVDLGCGGEGGAGYGIVGMRERVSLLHGEFSAGPRPEGGFRVAARLPVPAGTASTAAAVAPAR</sequence>
<feature type="transmembrane region" description="Helical" evidence="9">
    <location>
        <begin position="144"/>
        <end position="161"/>
    </location>
</feature>
<evidence type="ECO:0000256" key="3">
    <source>
        <dbReference type="ARBA" id="ARBA00022553"/>
    </source>
</evidence>
<feature type="transmembrane region" description="Helical" evidence="9">
    <location>
        <begin position="12"/>
        <end position="33"/>
    </location>
</feature>
<feature type="transmembrane region" description="Helical" evidence="9">
    <location>
        <begin position="53"/>
        <end position="86"/>
    </location>
</feature>
<evidence type="ECO:0000313" key="13">
    <source>
        <dbReference type="Proteomes" id="UP001614394"/>
    </source>
</evidence>
<keyword evidence="8" id="KW-0902">Two-component regulatory system</keyword>
<comment type="catalytic activity">
    <reaction evidence="1">
        <text>ATP + protein L-histidine = ADP + protein N-phospho-L-histidine.</text>
        <dbReference type="EC" id="2.7.13.3"/>
    </reaction>
</comment>
<feature type="transmembrane region" description="Helical" evidence="9">
    <location>
        <begin position="116"/>
        <end position="137"/>
    </location>
</feature>
<dbReference type="InterPro" id="IPR036890">
    <property type="entry name" value="HATPase_C_sf"/>
</dbReference>
<keyword evidence="9" id="KW-0812">Transmembrane</keyword>
<dbReference type="EC" id="2.7.13.3" evidence="2"/>
<feature type="domain" description="Histidine kinase/HSP90-like ATPase" evidence="10">
    <location>
        <begin position="300"/>
        <end position="383"/>
    </location>
</feature>
<keyword evidence="4" id="KW-0808">Transferase</keyword>
<keyword evidence="5" id="KW-0547">Nucleotide-binding</keyword>
<dbReference type="EMBL" id="JBITYG010000002">
    <property type="protein sequence ID" value="MFI9100098.1"/>
    <property type="molecule type" value="Genomic_DNA"/>
</dbReference>
<accession>A0ABW8C1W9</accession>
<name>A0ABW8C1W9_9ACTN</name>
<dbReference type="CDD" id="cd16917">
    <property type="entry name" value="HATPase_UhpB-NarQ-NarX-like"/>
    <property type="match status" value="1"/>
</dbReference>
<keyword evidence="7" id="KW-0067">ATP-binding</keyword>